<comment type="caution">
    <text evidence="2">The sequence shown here is derived from an EMBL/GenBank/DDBJ whole genome shotgun (WGS) entry which is preliminary data.</text>
</comment>
<dbReference type="Proteomes" id="UP001356427">
    <property type="component" value="Unassembled WGS sequence"/>
</dbReference>
<feature type="region of interest" description="Disordered" evidence="1">
    <location>
        <begin position="316"/>
        <end position="339"/>
    </location>
</feature>
<dbReference type="InterPro" id="IPR011992">
    <property type="entry name" value="EF-hand-dom_pair"/>
</dbReference>
<dbReference type="EMBL" id="JAGTTL010000008">
    <property type="protein sequence ID" value="KAK6319258.1"/>
    <property type="molecule type" value="Genomic_DNA"/>
</dbReference>
<dbReference type="AlphaFoldDB" id="A0AAN8LV64"/>
<sequence length="629" mass="70709">MEDLEIEEQLARIKKRDLFQTYFYKMASRVFGPAKTRDRVFIAPPMPKMPVCMPKPACQVPTKCRYGSVAVAAMVSGAGDRVSGAPMTVLPLLGNDAKHQDWVNQRRSFRRQFDSLGDLSKWVDSKPTVTELEMLVVEREKKKQKTPSPVPGFTLTPPEAHKARTRASPTRPSRWANVPRPSAVRSPLCKVKEVKRYCRTHKLRPSELAKRLDKHGTGLISRNDLRAVFEKEGIPVVPEHLDHLVSTLSGMEGDTVTVKDLAEGIKAWSLEREREESTSWGRRGLTERGELELEKGCNREIERVRGREQRFPSIPARKPVWSRGPKRGSGRHGAQLLPLPSPELCLQTPLSLEEQQEQARIQQHHRNRIKKGMQDEEVLAIMRTVCTGNPTQDAHSHPSSLGGDTAKAVDRFRRQCLGEYLDSLYQCHTQGVTVNQATLERVLLHPGDHVLGGPKCPVLRQAGSNPMPGCGGRLRTWIGYSGSTPRGGEEKEEEEHDLEEEAALHKVCKDTPLYPSHRSVRRGPKMMTLSTGRAEVRHKTECWLTREEYAHMTSSNMREPSSCRADPNAFWPGQDNHVRLYLPRVGLSPEGVLFEHIIRSPAPSPGNWPVSDRGYSTSGDIDGHKAYTL</sequence>
<evidence type="ECO:0000313" key="3">
    <source>
        <dbReference type="Proteomes" id="UP001356427"/>
    </source>
</evidence>
<dbReference type="SUPFAM" id="SSF47473">
    <property type="entry name" value="EF-hand"/>
    <property type="match status" value="1"/>
</dbReference>
<proteinExistence type="predicted"/>
<dbReference type="InterPro" id="IPR042847">
    <property type="entry name" value="EFC12"/>
</dbReference>
<feature type="region of interest" description="Disordered" evidence="1">
    <location>
        <begin position="140"/>
        <end position="180"/>
    </location>
</feature>
<evidence type="ECO:0000256" key="1">
    <source>
        <dbReference type="SAM" id="MobiDB-lite"/>
    </source>
</evidence>
<organism evidence="2 3">
    <name type="scientific">Coregonus suidteri</name>
    <dbReference type="NCBI Taxonomy" id="861788"/>
    <lineage>
        <taxon>Eukaryota</taxon>
        <taxon>Metazoa</taxon>
        <taxon>Chordata</taxon>
        <taxon>Craniata</taxon>
        <taxon>Vertebrata</taxon>
        <taxon>Euteleostomi</taxon>
        <taxon>Actinopterygii</taxon>
        <taxon>Neopterygii</taxon>
        <taxon>Teleostei</taxon>
        <taxon>Protacanthopterygii</taxon>
        <taxon>Salmoniformes</taxon>
        <taxon>Salmonidae</taxon>
        <taxon>Coregoninae</taxon>
        <taxon>Coregonus</taxon>
    </lineage>
</organism>
<evidence type="ECO:0000313" key="2">
    <source>
        <dbReference type="EMBL" id="KAK6319258.1"/>
    </source>
</evidence>
<gene>
    <name evidence="2" type="ORF">J4Q44_G00104690</name>
</gene>
<evidence type="ECO:0008006" key="4">
    <source>
        <dbReference type="Google" id="ProtNLM"/>
    </source>
</evidence>
<keyword evidence="3" id="KW-1185">Reference proteome</keyword>
<name>A0AAN8LV64_9TELE</name>
<reference evidence="2 3" key="1">
    <citation type="submission" date="2021-04" db="EMBL/GenBank/DDBJ databases">
        <authorList>
            <person name="De Guttry C."/>
            <person name="Zahm M."/>
            <person name="Klopp C."/>
            <person name="Cabau C."/>
            <person name="Louis A."/>
            <person name="Berthelot C."/>
            <person name="Parey E."/>
            <person name="Roest Crollius H."/>
            <person name="Montfort J."/>
            <person name="Robinson-Rechavi M."/>
            <person name="Bucao C."/>
            <person name="Bouchez O."/>
            <person name="Gislard M."/>
            <person name="Lluch J."/>
            <person name="Milhes M."/>
            <person name="Lampietro C."/>
            <person name="Lopez Roques C."/>
            <person name="Donnadieu C."/>
            <person name="Braasch I."/>
            <person name="Desvignes T."/>
            <person name="Postlethwait J."/>
            <person name="Bobe J."/>
            <person name="Wedekind C."/>
            <person name="Guiguen Y."/>
        </authorList>
    </citation>
    <scope>NUCLEOTIDE SEQUENCE [LARGE SCALE GENOMIC DNA]</scope>
    <source>
        <strain evidence="2">Cs_M1</strain>
        <tissue evidence="2">Blood</tissue>
    </source>
</reference>
<protein>
    <recommendedName>
        <fullName evidence="4">EF-hand calcium-binding domain-containing protein 12</fullName>
    </recommendedName>
</protein>
<dbReference type="PANTHER" id="PTHR47225">
    <property type="entry name" value="EF-HAND CALCIUM-BINDING DOMAIN-CONTAINING PROTEIN 12"/>
    <property type="match status" value="1"/>
</dbReference>
<dbReference type="PANTHER" id="PTHR47225:SF1">
    <property type="entry name" value="EF-HAND CALCIUM-BINDING DOMAIN-CONTAINING PROTEIN 12"/>
    <property type="match status" value="1"/>
</dbReference>
<accession>A0AAN8LV64</accession>